<evidence type="ECO:0000256" key="4">
    <source>
        <dbReference type="ARBA" id="ARBA00023136"/>
    </source>
</evidence>
<dbReference type="EMBL" id="FNDZ01000005">
    <property type="protein sequence ID" value="SDI93516.1"/>
    <property type="molecule type" value="Genomic_DNA"/>
</dbReference>
<evidence type="ECO:0000313" key="7">
    <source>
        <dbReference type="EMBL" id="SDI93516.1"/>
    </source>
</evidence>
<name>A0A1G8PMG7_9CLOT</name>
<reference evidence="7 8" key="1">
    <citation type="submission" date="2016-10" db="EMBL/GenBank/DDBJ databases">
        <authorList>
            <person name="de Groot N.N."/>
        </authorList>
    </citation>
    <scope>NUCLEOTIDE SEQUENCE [LARGE SCALE GENOMIC DNA]</scope>
    <source>
        <strain evidence="7 8">CGMCC 1.5058</strain>
    </source>
</reference>
<dbReference type="RefSeq" id="WP_031576475.1">
    <property type="nucleotide sequence ID" value="NZ_FNDZ01000005.1"/>
</dbReference>
<dbReference type="Proteomes" id="UP000183255">
    <property type="component" value="Unassembled WGS sequence"/>
</dbReference>
<protein>
    <submittedName>
        <fullName evidence="7">ABC-type Na+ efflux pump, permease component</fullName>
    </submittedName>
</protein>
<evidence type="ECO:0000256" key="1">
    <source>
        <dbReference type="ARBA" id="ARBA00004141"/>
    </source>
</evidence>
<evidence type="ECO:0000313" key="8">
    <source>
        <dbReference type="Proteomes" id="UP000183255"/>
    </source>
</evidence>
<comment type="subcellular location">
    <subcellularLocation>
        <location evidence="1">Membrane</location>
        <topology evidence="1">Multi-pass membrane protein</topology>
    </subcellularLocation>
</comment>
<feature type="transmembrane region" description="Helical" evidence="5">
    <location>
        <begin position="263"/>
        <end position="282"/>
    </location>
</feature>
<feature type="transmembrane region" description="Helical" evidence="5">
    <location>
        <begin position="202"/>
        <end position="225"/>
    </location>
</feature>
<feature type="transmembrane region" description="Helical" evidence="5">
    <location>
        <begin position="162"/>
        <end position="182"/>
    </location>
</feature>
<evidence type="ECO:0000256" key="5">
    <source>
        <dbReference type="SAM" id="Phobius"/>
    </source>
</evidence>
<organism evidence="7 8">
    <name type="scientific">Proteiniclasticum ruminis</name>
    <dbReference type="NCBI Taxonomy" id="398199"/>
    <lineage>
        <taxon>Bacteria</taxon>
        <taxon>Bacillati</taxon>
        <taxon>Bacillota</taxon>
        <taxon>Clostridia</taxon>
        <taxon>Eubacteriales</taxon>
        <taxon>Clostridiaceae</taxon>
        <taxon>Proteiniclasticum</taxon>
    </lineage>
</organism>
<feature type="domain" description="ABC-2 type transporter transmembrane" evidence="6">
    <location>
        <begin position="20"/>
        <end position="333"/>
    </location>
</feature>
<keyword evidence="3 5" id="KW-1133">Transmembrane helix</keyword>
<feature type="transmembrane region" description="Helical" evidence="5">
    <location>
        <begin position="313"/>
        <end position="335"/>
    </location>
</feature>
<dbReference type="GO" id="GO:0140359">
    <property type="term" value="F:ABC-type transporter activity"/>
    <property type="evidence" value="ECO:0007669"/>
    <property type="project" value="InterPro"/>
</dbReference>
<gene>
    <name evidence="7" type="ORF">SAMN05421804_105147</name>
</gene>
<proteinExistence type="predicted"/>
<sequence>MKLLATFLRDLKVSYRSFYIYIEFIMALIIVAMLLFVVPENFDGQGKLYLYLDPVLSNSGIEEALSKDESTLVIMVESLEEVKASLSEDRTAQGASITMDVGEIRYDIVLQGYESDKVRNLLEEVVKLELLKEDPSFDPGTAVRTLEENSERLSDRISYMPILLLLNSAFMGLFIVAAYIFMDKEEGTIRALTVTPVSIREYLLAKSGVMLFTGLFTGLLTTVLVAGGQVHYGLLVILLTASNFFGTAVGLFIASFYDSVIKAMGALYVAIMILAFGAVSYFMPSFSPLFMRVLPSYPLLFAFREVFLKEADIRFVLQNSLLFLGIGILVFLVSVKRYQKTITV</sequence>
<dbReference type="Pfam" id="PF12698">
    <property type="entry name" value="ABC2_membrane_3"/>
    <property type="match status" value="1"/>
</dbReference>
<dbReference type="AlphaFoldDB" id="A0A1G8PMG7"/>
<dbReference type="GO" id="GO:0016020">
    <property type="term" value="C:membrane"/>
    <property type="evidence" value="ECO:0007669"/>
    <property type="project" value="UniProtKB-SubCell"/>
</dbReference>
<evidence type="ECO:0000256" key="2">
    <source>
        <dbReference type="ARBA" id="ARBA00022692"/>
    </source>
</evidence>
<dbReference type="InterPro" id="IPR013525">
    <property type="entry name" value="ABC2_TM"/>
</dbReference>
<accession>A0A1G8PMG7</accession>
<keyword evidence="4 5" id="KW-0472">Membrane</keyword>
<keyword evidence="2 5" id="KW-0812">Transmembrane</keyword>
<evidence type="ECO:0000259" key="6">
    <source>
        <dbReference type="Pfam" id="PF12698"/>
    </source>
</evidence>
<feature type="transmembrane region" description="Helical" evidence="5">
    <location>
        <begin position="232"/>
        <end position="257"/>
    </location>
</feature>
<feature type="transmembrane region" description="Helical" evidence="5">
    <location>
        <begin position="18"/>
        <end position="38"/>
    </location>
</feature>
<evidence type="ECO:0000256" key="3">
    <source>
        <dbReference type="ARBA" id="ARBA00022989"/>
    </source>
</evidence>